<protein>
    <submittedName>
        <fullName evidence="1">Uncharacterized protein</fullName>
    </submittedName>
</protein>
<dbReference type="AlphaFoldDB" id="A0A8H3ES75"/>
<name>A0A8H3ES75_9LECA</name>
<organism evidence="1 2">
    <name type="scientific">Heterodermia speciosa</name>
    <dbReference type="NCBI Taxonomy" id="116794"/>
    <lineage>
        <taxon>Eukaryota</taxon>
        <taxon>Fungi</taxon>
        <taxon>Dikarya</taxon>
        <taxon>Ascomycota</taxon>
        <taxon>Pezizomycotina</taxon>
        <taxon>Lecanoromycetes</taxon>
        <taxon>OSLEUM clade</taxon>
        <taxon>Lecanoromycetidae</taxon>
        <taxon>Caliciales</taxon>
        <taxon>Physciaceae</taxon>
        <taxon>Heterodermia</taxon>
    </lineage>
</organism>
<reference evidence="1" key="1">
    <citation type="submission" date="2021-03" db="EMBL/GenBank/DDBJ databases">
        <authorList>
            <person name="Tagirdzhanova G."/>
        </authorList>
    </citation>
    <scope>NUCLEOTIDE SEQUENCE</scope>
</reference>
<dbReference type="OrthoDB" id="3941138at2759"/>
<dbReference type="Proteomes" id="UP000664521">
    <property type="component" value="Unassembled WGS sequence"/>
</dbReference>
<evidence type="ECO:0000313" key="2">
    <source>
        <dbReference type="Proteomes" id="UP000664521"/>
    </source>
</evidence>
<keyword evidence="2" id="KW-1185">Reference proteome</keyword>
<accession>A0A8H3ES75</accession>
<evidence type="ECO:0000313" key="1">
    <source>
        <dbReference type="EMBL" id="CAF9910695.1"/>
    </source>
</evidence>
<sequence>MVCQIIGSHGRTVQKLEKFFKMLHPSTVLIHLFTRVRSLPAAIAILPNAQSYYDMASELGDDTHRGSIVRSEKSIPTSYRVRAGSRLPPTYSDDSFKPILDHTHRKLKPRHIQLIGIGGTIGTALFVQIGMSSSQRPGEARR</sequence>
<comment type="caution">
    <text evidence="1">The sequence shown here is derived from an EMBL/GenBank/DDBJ whole genome shotgun (WGS) entry which is preliminary data.</text>
</comment>
<dbReference type="EMBL" id="CAJPDS010000009">
    <property type="protein sequence ID" value="CAF9910695.1"/>
    <property type="molecule type" value="Genomic_DNA"/>
</dbReference>
<proteinExistence type="predicted"/>
<gene>
    <name evidence="1" type="ORF">HETSPECPRED_010150</name>
</gene>